<dbReference type="AlphaFoldDB" id="D8SL73"/>
<dbReference type="KEGG" id="smo:SELMODRAFT_423293"/>
<reference evidence="1 2" key="1">
    <citation type="journal article" date="2011" name="Science">
        <title>The Selaginella genome identifies genetic changes associated with the evolution of vascular plants.</title>
        <authorList>
            <person name="Banks J.A."/>
            <person name="Nishiyama T."/>
            <person name="Hasebe M."/>
            <person name="Bowman J.L."/>
            <person name="Gribskov M."/>
            <person name="dePamphilis C."/>
            <person name="Albert V.A."/>
            <person name="Aono N."/>
            <person name="Aoyama T."/>
            <person name="Ambrose B.A."/>
            <person name="Ashton N.W."/>
            <person name="Axtell M.J."/>
            <person name="Barker E."/>
            <person name="Barker M.S."/>
            <person name="Bennetzen J.L."/>
            <person name="Bonawitz N.D."/>
            <person name="Chapple C."/>
            <person name="Cheng C."/>
            <person name="Correa L.G."/>
            <person name="Dacre M."/>
            <person name="DeBarry J."/>
            <person name="Dreyer I."/>
            <person name="Elias M."/>
            <person name="Engstrom E.M."/>
            <person name="Estelle M."/>
            <person name="Feng L."/>
            <person name="Finet C."/>
            <person name="Floyd S.K."/>
            <person name="Frommer W.B."/>
            <person name="Fujita T."/>
            <person name="Gramzow L."/>
            <person name="Gutensohn M."/>
            <person name="Harholt J."/>
            <person name="Hattori M."/>
            <person name="Heyl A."/>
            <person name="Hirai T."/>
            <person name="Hiwatashi Y."/>
            <person name="Ishikawa M."/>
            <person name="Iwata M."/>
            <person name="Karol K.G."/>
            <person name="Koehler B."/>
            <person name="Kolukisaoglu U."/>
            <person name="Kubo M."/>
            <person name="Kurata T."/>
            <person name="Lalonde S."/>
            <person name="Li K."/>
            <person name="Li Y."/>
            <person name="Litt A."/>
            <person name="Lyons E."/>
            <person name="Manning G."/>
            <person name="Maruyama T."/>
            <person name="Michael T.P."/>
            <person name="Mikami K."/>
            <person name="Miyazaki S."/>
            <person name="Morinaga S."/>
            <person name="Murata T."/>
            <person name="Mueller-Roeber B."/>
            <person name="Nelson D.R."/>
            <person name="Obara M."/>
            <person name="Oguri Y."/>
            <person name="Olmstead R.G."/>
            <person name="Onodera N."/>
            <person name="Petersen B.L."/>
            <person name="Pils B."/>
            <person name="Prigge M."/>
            <person name="Rensing S.A."/>
            <person name="Riano-Pachon D.M."/>
            <person name="Roberts A.W."/>
            <person name="Sato Y."/>
            <person name="Scheller H.V."/>
            <person name="Schulz B."/>
            <person name="Schulz C."/>
            <person name="Shakirov E.V."/>
            <person name="Shibagaki N."/>
            <person name="Shinohara N."/>
            <person name="Shippen D.E."/>
            <person name="Soerensen I."/>
            <person name="Sotooka R."/>
            <person name="Sugimoto N."/>
            <person name="Sugita M."/>
            <person name="Sumikawa N."/>
            <person name="Tanurdzic M."/>
            <person name="Theissen G."/>
            <person name="Ulvskov P."/>
            <person name="Wakazuki S."/>
            <person name="Weng J.K."/>
            <person name="Willats W.W."/>
            <person name="Wipf D."/>
            <person name="Wolf P.G."/>
            <person name="Yang L."/>
            <person name="Zimmer A.D."/>
            <person name="Zhu Q."/>
            <person name="Mitros T."/>
            <person name="Hellsten U."/>
            <person name="Loque D."/>
            <person name="Otillar R."/>
            <person name="Salamov A."/>
            <person name="Schmutz J."/>
            <person name="Shapiro H."/>
            <person name="Lindquist E."/>
            <person name="Lucas S."/>
            <person name="Rokhsar D."/>
            <person name="Grigoriev I.V."/>
        </authorList>
    </citation>
    <scope>NUCLEOTIDE SEQUENCE [LARGE SCALE GENOMIC DNA]</scope>
</reference>
<protein>
    <submittedName>
        <fullName evidence="1">Uncharacterized protein</fullName>
    </submittedName>
</protein>
<dbReference type="Proteomes" id="UP000001514">
    <property type="component" value="Unassembled WGS sequence"/>
</dbReference>
<dbReference type="Gramene" id="EFJ15105">
    <property type="protein sequence ID" value="EFJ15105"/>
    <property type="gene ID" value="SELMODRAFT_423293"/>
</dbReference>
<sequence>MVVGRTLQEKVDTKVYTRSVDMLAGKEEHMSSGMLQIATSRAARAGTSFLEGRRLVLGRIWLDLKANCTTRNSPLVELVAEAPGRLSTSTTIAMPARDGVDEAEELENVTKSVLSLAVRSTACFQKRCPSRDVNDLQLDDKSVVSWTAAYTRGACPSRARPRGCCMPSGRNIVSWGAALAAHCHGHKMPESRAILITTQSDAGLQEEATQHPRLGAMELQTTDEMTQWVGHDCPRLRSGIH</sequence>
<organism evidence="2">
    <name type="scientific">Selaginella moellendorffii</name>
    <name type="common">Spikemoss</name>
    <dbReference type="NCBI Taxonomy" id="88036"/>
    <lineage>
        <taxon>Eukaryota</taxon>
        <taxon>Viridiplantae</taxon>
        <taxon>Streptophyta</taxon>
        <taxon>Embryophyta</taxon>
        <taxon>Tracheophyta</taxon>
        <taxon>Lycopodiopsida</taxon>
        <taxon>Selaginellales</taxon>
        <taxon>Selaginellaceae</taxon>
        <taxon>Selaginella</taxon>
    </lineage>
</organism>
<dbReference type="HOGENOM" id="CLU_1153360_0_0_1"/>
<evidence type="ECO:0000313" key="2">
    <source>
        <dbReference type="Proteomes" id="UP000001514"/>
    </source>
</evidence>
<proteinExistence type="predicted"/>
<dbReference type="InParanoid" id="D8SL73"/>
<accession>D8SL73</accession>
<name>D8SL73_SELML</name>
<dbReference type="EMBL" id="GL377625">
    <property type="protein sequence ID" value="EFJ15105.1"/>
    <property type="molecule type" value="Genomic_DNA"/>
</dbReference>
<keyword evidence="2" id="KW-1185">Reference proteome</keyword>
<gene>
    <name evidence="1" type="ORF">SELMODRAFT_423293</name>
</gene>
<evidence type="ECO:0000313" key="1">
    <source>
        <dbReference type="EMBL" id="EFJ15105.1"/>
    </source>
</evidence>